<dbReference type="Pfam" id="PF05960">
    <property type="entry name" value="DUF885"/>
    <property type="match status" value="1"/>
</dbReference>
<gene>
    <name evidence="1" type="ORF">GCM10008096_23140</name>
</gene>
<dbReference type="InterPro" id="IPR010281">
    <property type="entry name" value="DUF885"/>
</dbReference>
<organism evidence="1 2">
    <name type="scientific">Zhihengliuella salsuginis</name>
    <dbReference type="NCBI Taxonomy" id="578222"/>
    <lineage>
        <taxon>Bacteria</taxon>
        <taxon>Bacillati</taxon>
        <taxon>Actinomycetota</taxon>
        <taxon>Actinomycetes</taxon>
        <taxon>Micrococcales</taxon>
        <taxon>Micrococcaceae</taxon>
        <taxon>Zhihengliuella</taxon>
    </lineage>
</organism>
<sequence length="572" mass="63064">MTHSTTETSIRRTPTAIDAAADEYYQALLALSPEFATILGVPGRETEYGDYSPAGREAEAEAARTALESLSGLQPVDDVDAVTLDAMRERLGLELEIHATGITELNNVASPAQSIRSIFDLMPSATVAQWEHISGRLANVPDALTGYAESLRASRDAGKVPARRQVEIVIEQTREYAAEDGYFEQLAQNAKPADAELPAELQVELTTNARIAAEAYGAFADFLQIELLDAAPARDAVGREHYALMSRRFLGAAVDLEETYAWGIGELERIITEQRRAAEKIEPGASISEAKEILNADPDRELHGTDALRAWMQSKSDAALAAMKDVHFEIPAPMDQLECLIAPTQEGGVYYTGPSDDFSRPGRMWWSVPAGEDRFTTWAETTTVYHEGVPGHHLQIATATRLKDTLNAWRRNVSFTSGHAEGWALYAERLMHQLGFLDDPGDYLGMLDMQRMRAARVVFDIGVHLELAMPESWNEELMGAGAPGQTWEPEVGFEFLAQHLDLSAGQLNFEFTRYLGWPGQAPSYKIGQRLWEEIRAAREEQEGGDFDLRAFHTEALAVGSVGLDTLRRALLG</sequence>
<evidence type="ECO:0000313" key="2">
    <source>
        <dbReference type="Proteomes" id="UP000642819"/>
    </source>
</evidence>
<dbReference type="Proteomes" id="UP000642819">
    <property type="component" value="Unassembled WGS sequence"/>
</dbReference>
<evidence type="ECO:0000313" key="1">
    <source>
        <dbReference type="EMBL" id="GHD09960.1"/>
    </source>
</evidence>
<reference evidence="2" key="1">
    <citation type="journal article" date="2019" name="Int. J. Syst. Evol. Microbiol.">
        <title>The Global Catalogue of Microorganisms (GCM) 10K type strain sequencing project: providing services to taxonomists for standard genome sequencing and annotation.</title>
        <authorList>
            <consortium name="The Broad Institute Genomics Platform"/>
            <consortium name="The Broad Institute Genome Sequencing Center for Infectious Disease"/>
            <person name="Wu L."/>
            <person name="Ma J."/>
        </authorList>
    </citation>
    <scope>NUCLEOTIDE SEQUENCE [LARGE SCALE GENOMIC DNA]</scope>
    <source>
        <strain evidence="2">KCTC 19466</strain>
    </source>
</reference>
<evidence type="ECO:0008006" key="3">
    <source>
        <dbReference type="Google" id="ProtNLM"/>
    </source>
</evidence>
<accession>A0ABQ3GJT6</accession>
<dbReference type="PANTHER" id="PTHR33361">
    <property type="entry name" value="GLR0591 PROTEIN"/>
    <property type="match status" value="1"/>
</dbReference>
<keyword evidence="2" id="KW-1185">Reference proteome</keyword>
<dbReference type="EMBL" id="BMXK01000009">
    <property type="protein sequence ID" value="GHD09960.1"/>
    <property type="molecule type" value="Genomic_DNA"/>
</dbReference>
<dbReference type="PANTHER" id="PTHR33361:SF2">
    <property type="entry name" value="DUF885 DOMAIN-CONTAINING PROTEIN"/>
    <property type="match status" value="1"/>
</dbReference>
<comment type="caution">
    <text evidence="1">The sequence shown here is derived from an EMBL/GenBank/DDBJ whole genome shotgun (WGS) entry which is preliminary data.</text>
</comment>
<dbReference type="RefSeq" id="WP_189350684.1">
    <property type="nucleotide sequence ID" value="NZ_BMXK01000009.1"/>
</dbReference>
<name>A0ABQ3GJT6_9MICC</name>
<proteinExistence type="predicted"/>
<protein>
    <recommendedName>
        <fullName evidence="3">DUF885 domain-containing protein</fullName>
    </recommendedName>
</protein>